<dbReference type="Proteomes" id="UP000229633">
    <property type="component" value="Segment"/>
</dbReference>
<proteinExistence type="predicted"/>
<reference evidence="2 3" key="1">
    <citation type="journal article" date="2016" name="Genome Announc.">
        <title>Complete Genome Sequences of Five Bacteriophages That Infect Rhodobacter capsulatus.</title>
        <authorList>
            <person name="Bollivar D.W."/>
            <person name="Bernardoni B."/>
            <person name="Bockman M.R."/>
            <person name="Miller B.M."/>
            <person name="Russell D.A."/>
            <person name="Delesalle V.A."/>
            <person name="Krukonis G.P."/>
            <person name="Hatfull G.F."/>
            <person name="Cross M.R."/>
            <person name="Szewczyk M.M."/>
            <person name="Eppurath A."/>
        </authorList>
    </citation>
    <scope>NUCLEOTIDE SEQUENCE [LARGE SCALE GENOMIC DNA]</scope>
</reference>
<organism evidence="2 3">
    <name type="scientific">Rhodobacter phage RcCronus</name>
    <dbReference type="NCBI Taxonomy" id="1662333"/>
    <lineage>
        <taxon>Viruses</taxon>
        <taxon>Duplodnaviria</taxon>
        <taxon>Heunggongvirae</taxon>
        <taxon>Uroviricota</taxon>
        <taxon>Caudoviricetes</taxon>
        <taxon>Cronusvirus</taxon>
        <taxon>Cronusvirus cronus</taxon>
    </lineage>
</organism>
<sequence length="172" mass="18061">MMMNSDFEAATIRNGLDVDVILRRRGLPILDHLNAAERRTVENYSAIFEAVAAGGAVMPRDRLSGGGGGGPSGPSREGRQSRAVDQAAFLRAMGAAISARPVLVFGKRKPVEVGPLRFWHSFTVDGLSVRAALERFGVKRGPIVNAAVVAEVKAMAAAVAAAAAVTRNPLAE</sequence>
<dbReference type="EMBL" id="KR935217">
    <property type="protein sequence ID" value="AKU43332.1"/>
    <property type="molecule type" value="Genomic_DNA"/>
</dbReference>
<gene>
    <name evidence="2" type="ORF">RCCRONUS_43</name>
</gene>
<protein>
    <submittedName>
        <fullName evidence="2">Uncharacterized protein</fullName>
    </submittedName>
</protein>
<evidence type="ECO:0000256" key="1">
    <source>
        <dbReference type="SAM" id="MobiDB-lite"/>
    </source>
</evidence>
<evidence type="ECO:0000313" key="2">
    <source>
        <dbReference type="EMBL" id="AKU43332.1"/>
    </source>
</evidence>
<feature type="region of interest" description="Disordered" evidence="1">
    <location>
        <begin position="61"/>
        <end position="81"/>
    </location>
</feature>
<name>A0A0K1LLD8_9CAUD</name>
<evidence type="ECO:0000313" key="3">
    <source>
        <dbReference type="Proteomes" id="UP000229633"/>
    </source>
</evidence>
<accession>A0A0K1LLD8</accession>
<keyword evidence="3" id="KW-1185">Reference proteome</keyword>